<evidence type="ECO:0000256" key="1">
    <source>
        <dbReference type="ARBA" id="ARBA00004651"/>
    </source>
</evidence>
<feature type="transmembrane region" description="Helical" evidence="6">
    <location>
        <begin position="340"/>
        <end position="358"/>
    </location>
</feature>
<dbReference type="InterPro" id="IPR050250">
    <property type="entry name" value="Macrolide_Exporter_MacB"/>
</dbReference>
<dbReference type="eggNOG" id="COG0577">
    <property type="taxonomic scope" value="Bacteria"/>
</dbReference>
<feature type="transmembrane region" description="Helical" evidence="6">
    <location>
        <begin position="422"/>
        <end position="442"/>
    </location>
</feature>
<evidence type="ECO:0000256" key="5">
    <source>
        <dbReference type="ARBA" id="ARBA00023136"/>
    </source>
</evidence>
<feature type="transmembrane region" description="Helical" evidence="6">
    <location>
        <begin position="23"/>
        <end position="47"/>
    </location>
</feature>
<accession>A0A0A2E5S9</accession>
<feature type="domain" description="MacB-like periplasmic core" evidence="8">
    <location>
        <begin position="23"/>
        <end position="247"/>
    </location>
</feature>
<dbReference type="Pfam" id="PF02687">
    <property type="entry name" value="FtsX"/>
    <property type="match status" value="2"/>
</dbReference>
<evidence type="ECO:0000256" key="2">
    <source>
        <dbReference type="ARBA" id="ARBA00022475"/>
    </source>
</evidence>
<reference evidence="9 10" key="1">
    <citation type="submission" date="2014-09" db="EMBL/GenBank/DDBJ databases">
        <title>Draft Genome Sequence of Porphyromonas macacae COT-192_OH2859.</title>
        <authorList>
            <person name="Wallis C."/>
            <person name="Deusch O."/>
            <person name="O'Flynn C."/>
            <person name="Davis I."/>
            <person name="Horsfall A."/>
            <person name="Kirkwood N."/>
            <person name="Harris S."/>
            <person name="Eisen J.A."/>
            <person name="Coil D.A."/>
            <person name="Darling A.E."/>
            <person name="Jospin G."/>
            <person name="Alexiev A."/>
        </authorList>
    </citation>
    <scope>NUCLEOTIDE SEQUENCE [LARGE SCALE GENOMIC DNA]</scope>
    <source>
        <strain evidence="10">COT-192 OH2859</strain>
    </source>
</reference>
<comment type="caution">
    <text evidence="9">The sequence shown here is derived from an EMBL/GenBank/DDBJ whole genome shotgun (WGS) entry which is preliminary data.</text>
</comment>
<dbReference type="PANTHER" id="PTHR30572">
    <property type="entry name" value="MEMBRANE COMPONENT OF TRANSPORTER-RELATED"/>
    <property type="match status" value="1"/>
</dbReference>
<keyword evidence="5 6" id="KW-0472">Membrane</keyword>
<feature type="domain" description="ABC3 transporter permease C-terminal" evidence="7">
    <location>
        <begin position="679"/>
        <end position="790"/>
    </location>
</feature>
<evidence type="ECO:0000259" key="8">
    <source>
        <dbReference type="Pfam" id="PF12704"/>
    </source>
</evidence>
<proteinExistence type="predicted"/>
<feature type="domain" description="MacB-like periplasmic core" evidence="8">
    <location>
        <begin position="483"/>
        <end position="604"/>
    </location>
</feature>
<keyword evidence="3 6" id="KW-0812">Transmembrane</keyword>
<organism evidence="9 10">
    <name type="scientific">Porphyromonas macacae</name>
    <dbReference type="NCBI Taxonomy" id="28115"/>
    <lineage>
        <taxon>Bacteria</taxon>
        <taxon>Pseudomonadati</taxon>
        <taxon>Bacteroidota</taxon>
        <taxon>Bacteroidia</taxon>
        <taxon>Bacteroidales</taxon>
        <taxon>Porphyromonadaceae</taxon>
        <taxon>Porphyromonas</taxon>
    </lineage>
</organism>
<feature type="domain" description="ABC3 transporter permease C-terminal" evidence="7">
    <location>
        <begin position="291"/>
        <end position="403"/>
    </location>
</feature>
<dbReference type="InterPro" id="IPR003838">
    <property type="entry name" value="ABC3_permease_C"/>
</dbReference>
<feature type="transmembrane region" description="Helical" evidence="6">
    <location>
        <begin position="716"/>
        <end position="745"/>
    </location>
</feature>
<comment type="subcellular location">
    <subcellularLocation>
        <location evidence="1">Cell membrane</location>
        <topology evidence="1">Multi-pass membrane protein</topology>
    </subcellularLocation>
</comment>
<protein>
    <submittedName>
        <fullName evidence="9">Uncharacterized protein</fullName>
    </submittedName>
</protein>
<name>A0A0A2E5S9_9PORP</name>
<evidence type="ECO:0000256" key="3">
    <source>
        <dbReference type="ARBA" id="ARBA00022692"/>
    </source>
</evidence>
<dbReference type="RefSeq" id="WP_036874877.1">
    <property type="nucleotide sequence ID" value="NZ_JRFA01000025.1"/>
</dbReference>
<feature type="transmembrane region" description="Helical" evidence="6">
    <location>
        <begin position="757"/>
        <end position="778"/>
    </location>
</feature>
<sequence>MNNNMNYVKQSWRRLGKKGEKTFIKILSLGLGLSFGFLMLSEVLYYYSFNSFYPNAGRTYLTYVYGRGSGNEQADETVFTNGAVAPGLQSSVSGIEAATRFRVVTYKDEFITEEKTKISAMAILADEQFFDVLGRPILSGEPRSALSRSLCCMISDKTAKALGGNPVGKTIIWEKKPDQVLTIAGVFKALPENTTMRYDIVISLESESLLMGNELQNRWFGGGDVFNTLVRLAPGVSAASLRKDLDDLARRNLPMEELEQNGGKMEYRLRPIRRIMVDFETVKKMIPIMSLLAVGILVLSVMNFVLLVFGTMLNRVKGLIVHKCYGAGQKDLIRMSFADSFLLLILSCVLAVVFILLVRPLFESWVAHSIEAMLNITVILPLLFLLLFILIVISFLPAVLYNRFSVTDSMQKIKLGGRKWKLILLFVQLVCSSMMLTMLYAVQHQYRVMEQSDLGYRTAGNYYIKLFYKEPARQIAFREQLSQIPGVGKLSFAAVIPAWIQSGNVVYDSKNPDNEVFTFTDLGWIDADYADIMKLTFVEGAPFKEGKSAPTDIIVSRKFADRLRNLNVIEGPVVGANITVSGKKRGNNIMTIRGVYEDIVVNSLSYPDNRPQLMNYYENYGNVLIISLTSDTQEVRQSIINLLDKEFGTGKVSLYSMEEDKYIALGSVRSFRNGIAVGGVIAVLIALIGIVGYVSNEVVRRRKELAIRKINGAGTVDILHVFIADICKVSLPAIAIGVILAYWVSEMWQAGFAVHAGLTWFSGLLCMILILLLVLSVVSLRCLQIARENPVKSIQSE</sequence>
<dbReference type="EMBL" id="JRFA01000025">
    <property type="protein sequence ID" value="KGN72982.1"/>
    <property type="molecule type" value="Genomic_DNA"/>
</dbReference>
<dbReference type="Proteomes" id="UP000030103">
    <property type="component" value="Unassembled WGS sequence"/>
</dbReference>
<dbReference type="OrthoDB" id="905059at2"/>
<dbReference type="GO" id="GO:0005886">
    <property type="term" value="C:plasma membrane"/>
    <property type="evidence" value="ECO:0007669"/>
    <property type="project" value="UniProtKB-SubCell"/>
</dbReference>
<evidence type="ECO:0000313" key="10">
    <source>
        <dbReference type="Proteomes" id="UP000030103"/>
    </source>
</evidence>
<keyword evidence="2" id="KW-1003">Cell membrane</keyword>
<evidence type="ECO:0000256" key="4">
    <source>
        <dbReference type="ARBA" id="ARBA00022989"/>
    </source>
</evidence>
<evidence type="ECO:0000259" key="7">
    <source>
        <dbReference type="Pfam" id="PF02687"/>
    </source>
</evidence>
<dbReference type="GO" id="GO:0022857">
    <property type="term" value="F:transmembrane transporter activity"/>
    <property type="evidence" value="ECO:0007669"/>
    <property type="project" value="TreeGrafter"/>
</dbReference>
<keyword evidence="10" id="KW-1185">Reference proteome</keyword>
<dbReference type="STRING" id="28115.HQ47_08975"/>
<feature type="transmembrane region" description="Helical" evidence="6">
    <location>
        <begin position="675"/>
        <end position="695"/>
    </location>
</feature>
<keyword evidence="4 6" id="KW-1133">Transmembrane helix</keyword>
<dbReference type="PANTHER" id="PTHR30572:SF18">
    <property type="entry name" value="ABC-TYPE MACROLIDE FAMILY EXPORT SYSTEM PERMEASE COMPONENT 2"/>
    <property type="match status" value="1"/>
</dbReference>
<dbReference type="InterPro" id="IPR025857">
    <property type="entry name" value="MacB_PCD"/>
</dbReference>
<evidence type="ECO:0000256" key="6">
    <source>
        <dbReference type="SAM" id="Phobius"/>
    </source>
</evidence>
<evidence type="ECO:0000313" key="9">
    <source>
        <dbReference type="EMBL" id="KGN72982.1"/>
    </source>
</evidence>
<dbReference type="AlphaFoldDB" id="A0A0A2E5S9"/>
<gene>
    <name evidence="9" type="ORF">HQ47_08975</name>
</gene>
<dbReference type="Pfam" id="PF12704">
    <property type="entry name" value="MacB_PCD"/>
    <property type="match status" value="2"/>
</dbReference>
<feature type="transmembrane region" description="Helical" evidence="6">
    <location>
        <begin position="378"/>
        <end position="401"/>
    </location>
</feature>
<feature type="transmembrane region" description="Helical" evidence="6">
    <location>
        <begin position="285"/>
        <end position="309"/>
    </location>
</feature>